<proteinExistence type="predicted"/>
<gene>
    <name evidence="1" type="ORF">JOF29_002520</name>
</gene>
<sequence>MMMDYQPDAPERLRIAQVGAGMHAYRNILPLLTFLSGHHVWMEKPAAVTVADVDRVLAEQTFAPAGSETGAVVWESQESLSTFECRAEVTQGLCGGLAHFVACVLAGDDASAIVSNGDTVEIGDQS</sequence>
<evidence type="ECO:0008006" key="3">
    <source>
        <dbReference type="Google" id="ProtNLM"/>
    </source>
</evidence>
<accession>A0ABS4UIF8</accession>
<dbReference type="Proteomes" id="UP000755585">
    <property type="component" value="Unassembled WGS sequence"/>
</dbReference>
<dbReference type="RefSeq" id="WP_209694337.1">
    <property type="nucleotide sequence ID" value="NZ_BAAAVU010000042.1"/>
</dbReference>
<reference evidence="1 2" key="1">
    <citation type="submission" date="2021-03" db="EMBL/GenBank/DDBJ databases">
        <title>Sequencing the genomes of 1000 actinobacteria strains.</title>
        <authorList>
            <person name="Klenk H.-P."/>
        </authorList>
    </citation>
    <scope>NUCLEOTIDE SEQUENCE [LARGE SCALE GENOMIC DNA]</scope>
    <source>
        <strain evidence="1 2">DSM 18824</strain>
    </source>
</reference>
<name>A0ABS4UIF8_9ACTN</name>
<evidence type="ECO:0000313" key="1">
    <source>
        <dbReference type="EMBL" id="MBP2351437.1"/>
    </source>
</evidence>
<keyword evidence="2" id="KW-1185">Reference proteome</keyword>
<comment type="caution">
    <text evidence="1">The sequence shown here is derived from an EMBL/GenBank/DDBJ whole genome shotgun (WGS) entry which is preliminary data.</text>
</comment>
<dbReference type="EMBL" id="JAGINT010000001">
    <property type="protein sequence ID" value="MBP2351437.1"/>
    <property type="molecule type" value="Genomic_DNA"/>
</dbReference>
<organism evidence="1 2">
    <name type="scientific">Kribbella aluminosa</name>
    <dbReference type="NCBI Taxonomy" id="416017"/>
    <lineage>
        <taxon>Bacteria</taxon>
        <taxon>Bacillati</taxon>
        <taxon>Actinomycetota</taxon>
        <taxon>Actinomycetes</taxon>
        <taxon>Propionibacteriales</taxon>
        <taxon>Kribbellaceae</taxon>
        <taxon>Kribbella</taxon>
    </lineage>
</organism>
<evidence type="ECO:0000313" key="2">
    <source>
        <dbReference type="Proteomes" id="UP000755585"/>
    </source>
</evidence>
<protein>
    <recommendedName>
        <fullName evidence="3">Gfo/Idh/MocA-like oxidoreductase N-terminal domain-containing protein</fullName>
    </recommendedName>
</protein>